<keyword evidence="2" id="KW-1185">Reference proteome</keyword>
<evidence type="ECO:0000313" key="1">
    <source>
        <dbReference type="EMBL" id="BBK23870.1"/>
    </source>
</evidence>
<reference evidence="2" key="1">
    <citation type="submission" date="2019-05" db="EMBL/GenBank/DDBJ databases">
        <title>Complete genome sequencing of Absiella argi strain JCM 30884.</title>
        <authorList>
            <person name="Sakamoto M."/>
            <person name="Murakami T."/>
            <person name="Mori H."/>
        </authorList>
    </citation>
    <scope>NUCLEOTIDE SEQUENCE [LARGE SCALE GENOMIC DNA]</scope>
    <source>
        <strain evidence="2">JCM 30884</strain>
    </source>
</reference>
<sequence>MNWISNYNVLFDRKLYENCMECRVHTNLSYGLRSNKSTRDIRTAEVIYINDEGKLDVLAGAPERFKFIKKPVEIKCDD</sequence>
<evidence type="ECO:0000313" key="2">
    <source>
        <dbReference type="Proteomes" id="UP000464754"/>
    </source>
</evidence>
<dbReference type="Proteomes" id="UP000464754">
    <property type="component" value="Chromosome"/>
</dbReference>
<dbReference type="RefSeq" id="WP_163052533.1">
    <property type="nucleotide sequence ID" value="NZ_AP019695.1"/>
</dbReference>
<accession>A0A6N4TLD7</accession>
<organism evidence="1 2">
    <name type="scientific">Amedibacterium intestinale</name>
    <dbReference type="NCBI Taxonomy" id="2583452"/>
    <lineage>
        <taxon>Bacteria</taxon>
        <taxon>Bacillati</taxon>
        <taxon>Bacillota</taxon>
        <taxon>Erysipelotrichia</taxon>
        <taxon>Erysipelotrichales</taxon>
        <taxon>Erysipelotrichaceae</taxon>
        <taxon>Amedibacterium</taxon>
    </lineage>
</organism>
<name>A0A6N4TLD7_9FIRM</name>
<proteinExistence type="predicted"/>
<protein>
    <submittedName>
        <fullName evidence="1">Uncharacterized protein</fullName>
    </submittedName>
</protein>
<dbReference type="AlphaFoldDB" id="A0A6N4TLD7"/>
<gene>
    <name evidence="1" type="ORF">Aargi30884_27730</name>
</gene>
<dbReference type="KEGG" id="aarg:Aargi30884_27730"/>
<dbReference type="EMBL" id="AP019695">
    <property type="protein sequence ID" value="BBK23870.1"/>
    <property type="molecule type" value="Genomic_DNA"/>
</dbReference>